<gene>
    <name evidence="2" type="ORF">QJS04_geneDACA008243</name>
</gene>
<dbReference type="Proteomes" id="UP001179952">
    <property type="component" value="Unassembled WGS sequence"/>
</dbReference>
<dbReference type="AlphaFoldDB" id="A0AAV9AZ80"/>
<dbReference type="GO" id="GO:0016788">
    <property type="term" value="F:hydrolase activity, acting on ester bonds"/>
    <property type="evidence" value="ECO:0007669"/>
    <property type="project" value="InterPro"/>
</dbReference>
<evidence type="ECO:0000256" key="1">
    <source>
        <dbReference type="ARBA" id="ARBA00008668"/>
    </source>
</evidence>
<dbReference type="EMBL" id="JAUJYN010000006">
    <property type="protein sequence ID" value="KAK1269465.1"/>
    <property type="molecule type" value="Genomic_DNA"/>
</dbReference>
<evidence type="ECO:0000313" key="2">
    <source>
        <dbReference type="EMBL" id="KAK1269465.1"/>
    </source>
</evidence>
<comment type="caution">
    <text evidence="2">The sequence shown here is derived from an EMBL/GenBank/DDBJ whole genome shotgun (WGS) entry which is preliminary data.</text>
</comment>
<dbReference type="InterPro" id="IPR050592">
    <property type="entry name" value="GDSL_lipolytic_enzyme"/>
</dbReference>
<proteinExistence type="inferred from homology"/>
<dbReference type="InterPro" id="IPR001087">
    <property type="entry name" value="GDSL"/>
</dbReference>
<comment type="similarity">
    <text evidence="1">Belongs to the 'GDSL' lipolytic enzyme family.</text>
</comment>
<dbReference type="Pfam" id="PF00657">
    <property type="entry name" value="Lipase_GDSL"/>
    <property type="match status" value="1"/>
</dbReference>
<reference evidence="2" key="1">
    <citation type="journal article" date="2023" name="Nat. Commun.">
        <title>Diploid and tetraploid genomes of Acorus and the evolution of monocots.</title>
        <authorList>
            <person name="Ma L."/>
            <person name="Liu K.W."/>
            <person name="Li Z."/>
            <person name="Hsiao Y.Y."/>
            <person name="Qi Y."/>
            <person name="Fu T."/>
            <person name="Tang G.D."/>
            <person name="Zhang D."/>
            <person name="Sun W.H."/>
            <person name="Liu D.K."/>
            <person name="Li Y."/>
            <person name="Chen G.Z."/>
            <person name="Liu X.D."/>
            <person name="Liao X.Y."/>
            <person name="Jiang Y.T."/>
            <person name="Yu X."/>
            <person name="Hao Y."/>
            <person name="Huang J."/>
            <person name="Zhao X.W."/>
            <person name="Ke S."/>
            <person name="Chen Y.Y."/>
            <person name="Wu W.L."/>
            <person name="Hsu J.L."/>
            <person name="Lin Y.F."/>
            <person name="Huang M.D."/>
            <person name="Li C.Y."/>
            <person name="Huang L."/>
            <person name="Wang Z.W."/>
            <person name="Zhao X."/>
            <person name="Zhong W.Y."/>
            <person name="Peng D.H."/>
            <person name="Ahmad S."/>
            <person name="Lan S."/>
            <person name="Zhang J.S."/>
            <person name="Tsai W.C."/>
            <person name="Van de Peer Y."/>
            <person name="Liu Z.J."/>
        </authorList>
    </citation>
    <scope>NUCLEOTIDE SEQUENCE</scope>
    <source>
        <strain evidence="2">SCP</strain>
    </source>
</reference>
<dbReference type="InterPro" id="IPR036514">
    <property type="entry name" value="SGNH_hydro_sf"/>
</dbReference>
<protein>
    <submittedName>
        <fullName evidence="2">GDSL esterase/lipase</fullName>
    </submittedName>
</protein>
<dbReference type="PANTHER" id="PTHR45642">
    <property type="entry name" value="GDSL ESTERASE/LIPASE EXL3"/>
    <property type="match status" value="1"/>
</dbReference>
<name>A0AAV9AZ80_ACOGR</name>
<organism evidence="2 3">
    <name type="scientific">Acorus gramineus</name>
    <name type="common">Dwarf sweet flag</name>
    <dbReference type="NCBI Taxonomy" id="55184"/>
    <lineage>
        <taxon>Eukaryota</taxon>
        <taxon>Viridiplantae</taxon>
        <taxon>Streptophyta</taxon>
        <taxon>Embryophyta</taxon>
        <taxon>Tracheophyta</taxon>
        <taxon>Spermatophyta</taxon>
        <taxon>Magnoliopsida</taxon>
        <taxon>Liliopsida</taxon>
        <taxon>Acoraceae</taxon>
        <taxon>Acorus</taxon>
    </lineage>
</organism>
<keyword evidence="3" id="KW-1185">Reference proteome</keyword>
<dbReference type="InterPro" id="IPR035669">
    <property type="entry name" value="SGNH_plant_lipase-like"/>
</dbReference>
<dbReference type="CDD" id="cd01837">
    <property type="entry name" value="SGNH_plant_lipase_like"/>
    <property type="match status" value="1"/>
</dbReference>
<reference evidence="2" key="2">
    <citation type="submission" date="2023-06" db="EMBL/GenBank/DDBJ databases">
        <authorList>
            <person name="Ma L."/>
            <person name="Liu K.-W."/>
            <person name="Li Z."/>
            <person name="Hsiao Y.-Y."/>
            <person name="Qi Y."/>
            <person name="Fu T."/>
            <person name="Tang G."/>
            <person name="Zhang D."/>
            <person name="Sun W.-H."/>
            <person name="Liu D.-K."/>
            <person name="Li Y."/>
            <person name="Chen G.-Z."/>
            <person name="Liu X.-D."/>
            <person name="Liao X.-Y."/>
            <person name="Jiang Y.-T."/>
            <person name="Yu X."/>
            <person name="Hao Y."/>
            <person name="Huang J."/>
            <person name="Zhao X.-W."/>
            <person name="Ke S."/>
            <person name="Chen Y.-Y."/>
            <person name="Wu W.-L."/>
            <person name="Hsu J.-L."/>
            <person name="Lin Y.-F."/>
            <person name="Huang M.-D."/>
            <person name="Li C.-Y."/>
            <person name="Huang L."/>
            <person name="Wang Z.-W."/>
            <person name="Zhao X."/>
            <person name="Zhong W.-Y."/>
            <person name="Peng D.-H."/>
            <person name="Ahmad S."/>
            <person name="Lan S."/>
            <person name="Zhang J.-S."/>
            <person name="Tsai W.-C."/>
            <person name="Van De Peer Y."/>
            <person name="Liu Z.-J."/>
        </authorList>
    </citation>
    <scope>NUCLEOTIDE SEQUENCE</scope>
    <source>
        <strain evidence="2">SCP</strain>
        <tissue evidence="2">Leaves</tissue>
    </source>
</reference>
<evidence type="ECO:0000313" key="3">
    <source>
        <dbReference type="Proteomes" id="UP001179952"/>
    </source>
</evidence>
<sequence length="393" mass="43435">MINVSSLGHKIKIKLSQLKHLHRDSMFPAMAGTFLSLSLLLASTISVTKAQTNPINGSASALLVFGDSTVDAGNNNYLFTTFKGNFPPYGRDFKDHQPTGRFTNGRLGSDFVASYLGLKDDVPAYLDPTLSLEDLLTGVSFASAGTGFDTLTAQINDVIPVSTQLDYFREYIDRIGAAIGRQEAEEHIRRAIVLISIGTNDFIVNYLALPFRKQTFTVGQYQDFLLMKQGEFLQELRNLAVRRVAVVGLTPFGCIPLVITLNSNGSGENIIDDRRCVESYNALSRDYNRKLQRALSVEHQLFAQLGGGLVFMDVYQASYDIFNNPAKFGFEESRRGCCGTGLVEGAFLCNPTTPACLDASKFVFFDSIHGTEKVYFLTFIYSLRGPIDRLLRG</sequence>
<accession>A0AAV9AZ80</accession>
<dbReference type="PANTHER" id="PTHR45642:SF3">
    <property type="entry name" value="OS09G0540400 PROTEIN"/>
    <property type="match status" value="1"/>
</dbReference>
<dbReference type="Gene3D" id="3.40.50.1110">
    <property type="entry name" value="SGNH hydrolase"/>
    <property type="match status" value="1"/>
</dbReference>